<dbReference type="Gene3D" id="1.10.510.10">
    <property type="entry name" value="Transferase(Phosphotransferase) domain 1"/>
    <property type="match status" value="1"/>
</dbReference>
<evidence type="ECO:0000259" key="9">
    <source>
        <dbReference type="PROSITE" id="PS50011"/>
    </source>
</evidence>
<dbReference type="SMART" id="SM00220">
    <property type="entry name" value="S_TKc"/>
    <property type="match status" value="1"/>
</dbReference>
<evidence type="ECO:0000313" key="11">
    <source>
        <dbReference type="Proteomes" id="UP000800035"/>
    </source>
</evidence>
<comment type="similarity">
    <text evidence="1">Belongs to the protein kinase superfamily. STE Ser/Thr protein kinase family. MAP kinase kinase kinase subfamily.</text>
</comment>
<keyword evidence="11" id="KW-1185">Reference proteome</keyword>
<evidence type="ECO:0000256" key="8">
    <source>
        <dbReference type="RuleBase" id="RU000304"/>
    </source>
</evidence>
<accession>A0A6A5TLE6</accession>
<dbReference type="InterPro" id="IPR011009">
    <property type="entry name" value="Kinase-like_dom_sf"/>
</dbReference>
<dbReference type="InterPro" id="IPR017441">
    <property type="entry name" value="Protein_kinase_ATP_BS"/>
</dbReference>
<dbReference type="EMBL" id="ML977005">
    <property type="protein sequence ID" value="KAF1953208.1"/>
    <property type="molecule type" value="Genomic_DNA"/>
</dbReference>
<dbReference type="PANTHER" id="PTHR11584:SF369">
    <property type="entry name" value="MITOGEN-ACTIVATED PROTEIN KINASE KINASE KINASE 19-RELATED"/>
    <property type="match status" value="1"/>
</dbReference>
<evidence type="ECO:0000256" key="5">
    <source>
        <dbReference type="ARBA" id="ARBA00022777"/>
    </source>
</evidence>
<dbReference type="GO" id="GO:0004674">
    <property type="term" value="F:protein serine/threonine kinase activity"/>
    <property type="evidence" value="ECO:0007669"/>
    <property type="project" value="UniProtKB-KW"/>
</dbReference>
<evidence type="ECO:0000313" key="10">
    <source>
        <dbReference type="EMBL" id="KAF1953208.1"/>
    </source>
</evidence>
<evidence type="ECO:0000256" key="4">
    <source>
        <dbReference type="ARBA" id="ARBA00022741"/>
    </source>
</evidence>
<reference evidence="10" key="1">
    <citation type="journal article" date="2020" name="Stud. Mycol.">
        <title>101 Dothideomycetes genomes: a test case for predicting lifestyles and emergence of pathogens.</title>
        <authorList>
            <person name="Haridas S."/>
            <person name="Albert R."/>
            <person name="Binder M."/>
            <person name="Bloem J."/>
            <person name="Labutti K."/>
            <person name="Salamov A."/>
            <person name="Andreopoulos B."/>
            <person name="Baker S."/>
            <person name="Barry K."/>
            <person name="Bills G."/>
            <person name="Bluhm B."/>
            <person name="Cannon C."/>
            <person name="Castanera R."/>
            <person name="Culley D."/>
            <person name="Daum C."/>
            <person name="Ezra D."/>
            <person name="Gonzalez J."/>
            <person name="Henrissat B."/>
            <person name="Kuo A."/>
            <person name="Liang C."/>
            <person name="Lipzen A."/>
            <person name="Lutzoni F."/>
            <person name="Magnuson J."/>
            <person name="Mondo S."/>
            <person name="Nolan M."/>
            <person name="Ohm R."/>
            <person name="Pangilinan J."/>
            <person name="Park H.-J."/>
            <person name="Ramirez L."/>
            <person name="Alfaro M."/>
            <person name="Sun H."/>
            <person name="Tritt A."/>
            <person name="Yoshinaga Y."/>
            <person name="Zwiers L.-H."/>
            <person name="Turgeon B."/>
            <person name="Goodwin S."/>
            <person name="Spatafora J."/>
            <person name="Crous P."/>
            <person name="Grigoriev I."/>
        </authorList>
    </citation>
    <scope>NUCLEOTIDE SEQUENCE</scope>
    <source>
        <strain evidence="10">CBS 675.92</strain>
    </source>
</reference>
<keyword evidence="4 7" id="KW-0547">Nucleotide-binding</keyword>
<evidence type="ECO:0000256" key="6">
    <source>
        <dbReference type="ARBA" id="ARBA00022840"/>
    </source>
</evidence>
<proteinExistence type="inferred from homology"/>
<dbReference type="InterPro" id="IPR008271">
    <property type="entry name" value="Ser/Thr_kinase_AS"/>
</dbReference>
<keyword evidence="6 7" id="KW-0067">ATP-binding</keyword>
<keyword evidence="2 8" id="KW-0723">Serine/threonine-protein kinase</keyword>
<dbReference type="Proteomes" id="UP000800035">
    <property type="component" value="Unassembled WGS sequence"/>
</dbReference>
<dbReference type="Pfam" id="PF00069">
    <property type="entry name" value="Pkinase"/>
    <property type="match status" value="1"/>
</dbReference>
<evidence type="ECO:0000256" key="1">
    <source>
        <dbReference type="ARBA" id="ARBA00006529"/>
    </source>
</evidence>
<keyword evidence="3" id="KW-0808">Transferase</keyword>
<dbReference type="PROSITE" id="PS00107">
    <property type="entry name" value="PROTEIN_KINASE_ATP"/>
    <property type="match status" value="1"/>
</dbReference>
<keyword evidence="5 10" id="KW-0418">Kinase</keyword>
<evidence type="ECO:0000256" key="2">
    <source>
        <dbReference type="ARBA" id="ARBA00022527"/>
    </source>
</evidence>
<dbReference type="OrthoDB" id="4062651at2759"/>
<dbReference type="PANTHER" id="PTHR11584">
    <property type="entry name" value="SERINE/THREONINE PROTEIN KINASE"/>
    <property type="match status" value="1"/>
</dbReference>
<feature type="domain" description="Protein kinase" evidence="9">
    <location>
        <begin position="17"/>
        <end position="291"/>
    </location>
</feature>
<evidence type="ECO:0000256" key="7">
    <source>
        <dbReference type="PROSITE-ProRule" id="PRU10141"/>
    </source>
</evidence>
<feature type="binding site" evidence="7">
    <location>
        <position position="46"/>
    </location>
    <ligand>
        <name>ATP</name>
        <dbReference type="ChEBI" id="CHEBI:30616"/>
    </ligand>
</feature>
<dbReference type="GO" id="GO:0005524">
    <property type="term" value="F:ATP binding"/>
    <property type="evidence" value="ECO:0007669"/>
    <property type="project" value="UniProtKB-UniRule"/>
</dbReference>
<dbReference type="PROSITE" id="PS00108">
    <property type="entry name" value="PROTEIN_KINASE_ST"/>
    <property type="match status" value="1"/>
</dbReference>
<dbReference type="SUPFAM" id="SSF56112">
    <property type="entry name" value="Protein kinase-like (PK-like)"/>
    <property type="match status" value="1"/>
</dbReference>
<evidence type="ECO:0000256" key="3">
    <source>
        <dbReference type="ARBA" id="ARBA00022679"/>
    </source>
</evidence>
<dbReference type="InterPro" id="IPR000719">
    <property type="entry name" value="Prot_kinase_dom"/>
</dbReference>
<name>A0A6A5TLE6_9PLEO</name>
<dbReference type="AlphaFoldDB" id="A0A6A5TLE6"/>
<protein>
    <submittedName>
        <fullName evidence="10">Kinase-like protein</fullName>
    </submittedName>
</protein>
<dbReference type="PROSITE" id="PS50011">
    <property type="entry name" value="PROTEIN_KINASE_DOM"/>
    <property type="match status" value="1"/>
</dbReference>
<organism evidence="10 11">
    <name type="scientific">Byssothecium circinans</name>
    <dbReference type="NCBI Taxonomy" id="147558"/>
    <lineage>
        <taxon>Eukaryota</taxon>
        <taxon>Fungi</taxon>
        <taxon>Dikarya</taxon>
        <taxon>Ascomycota</taxon>
        <taxon>Pezizomycotina</taxon>
        <taxon>Dothideomycetes</taxon>
        <taxon>Pleosporomycetidae</taxon>
        <taxon>Pleosporales</taxon>
        <taxon>Massarineae</taxon>
        <taxon>Massarinaceae</taxon>
        <taxon>Byssothecium</taxon>
    </lineage>
</organism>
<dbReference type="CDD" id="cd00180">
    <property type="entry name" value="PKc"/>
    <property type="match status" value="1"/>
</dbReference>
<gene>
    <name evidence="10" type="ORF">CC80DRAFT_451273</name>
</gene>
<sequence>MSSTEATPILKEEDFPYYTEHQLGLGGFGIVTKVKHRSTGQHYACKSLRSESQLPAAHGELEKEARTIRKLEHRHIVAVVETFIVGRELRIIMEPVGDIDLRELLGDTDKTQTYRSSLKKAFGCLASGLAYLHEKEVRHKDIKPSNIIFRDGLVRIIDFGTSLDFSNRPEGSKSNRFPGPHTPKYCAPEVCEGTERNRQSDVFSLGCVFIEILRRLEPRLNLGDITGPYHEHTQVLQEKLRTTVPDDVDLKPVFLYYIEMIHRSKESRITAADLSCRLASASNTGPDGPVLICTGCGNDRS</sequence>